<dbReference type="InterPro" id="IPR029063">
    <property type="entry name" value="SAM-dependent_MTases_sf"/>
</dbReference>
<evidence type="ECO:0000259" key="6">
    <source>
        <dbReference type="Pfam" id="PF03781"/>
    </source>
</evidence>
<dbReference type="InterPro" id="IPR016187">
    <property type="entry name" value="CTDL_fold"/>
</dbReference>
<gene>
    <name evidence="9" type="primary">egtD</name>
    <name evidence="9" type="ORF">FIV34_08730</name>
</gene>
<dbReference type="Gene3D" id="3.40.50.150">
    <property type="entry name" value="Vaccinia Virus protein VP39"/>
    <property type="match status" value="1"/>
</dbReference>
<dbReference type="Gene3D" id="3.90.1580.10">
    <property type="entry name" value="paralog of FGE (formylglycine-generating enzyme)"/>
    <property type="match status" value="2"/>
</dbReference>
<dbReference type="KEGG" id="lpy:FIV34_08730"/>
<feature type="domain" description="DinB-like" evidence="8">
    <location>
        <begin position="31"/>
        <end position="161"/>
    </location>
</feature>
<dbReference type="GO" id="GO:0052699">
    <property type="term" value="P:ergothioneine biosynthetic process"/>
    <property type="evidence" value="ECO:0007669"/>
    <property type="project" value="InterPro"/>
</dbReference>
<dbReference type="Proteomes" id="UP000316093">
    <property type="component" value="Chromosome"/>
</dbReference>
<dbReference type="RefSeq" id="WP_139981641.1">
    <property type="nucleotide sequence ID" value="NZ_CP041046.1"/>
</dbReference>
<keyword evidence="1 9" id="KW-0489">Methyltransferase</keyword>
<evidence type="ECO:0000259" key="7">
    <source>
        <dbReference type="Pfam" id="PF10017"/>
    </source>
</evidence>
<evidence type="ECO:0000256" key="3">
    <source>
        <dbReference type="ARBA" id="ARBA00023002"/>
    </source>
</evidence>
<dbReference type="EMBL" id="CP041046">
    <property type="protein sequence ID" value="QDE39277.1"/>
    <property type="molecule type" value="Genomic_DNA"/>
</dbReference>
<dbReference type="InterPro" id="IPR005532">
    <property type="entry name" value="SUMF_dom"/>
</dbReference>
<keyword evidence="3" id="KW-0560">Oxidoreductase</keyword>
<accession>A0A4Y5Z2I4</accession>
<dbReference type="NCBIfam" id="TIGR03438">
    <property type="entry name" value="egtD_ergothio"/>
    <property type="match status" value="1"/>
</dbReference>
<evidence type="ECO:0000313" key="9">
    <source>
        <dbReference type="EMBL" id="QDE39277.1"/>
    </source>
</evidence>
<dbReference type="InterPro" id="IPR042095">
    <property type="entry name" value="SUMF_sf"/>
</dbReference>
<feature type="domain" description="Sulfatase-modifying factor enzyme-like" evidence="6">
    <location>
        <begin position="198"/>
        <end position="330"/>
    </location>
</feature>
<dbReference type="AlphaFoldDB" id="A0A4Y5Z2I4"/>
<evidence type="ECO:0000259" key="8">
    <source>
        <dbReference type="Pfam" id="PF12867"/>
    </source>
</evidence>
<dbReference type="NCBIfam" id="TIGR03440">
    <property type="entry name" value="egtB_TIGR03440"/>
    <property type="match status" value="1"/>
</dbReference>
<dbReference type="GO" id="GO:0052706">
    <property type="term" value="F:L-histidine N(alpha)-methyltransferase activity"/>
    <property type="evidence" value="ECO:0007669"/>
    <property type="project" value="UniProtKB-EC"/>
</dbReference>
<dbReference type="SUPFAM" id="SSF56436">
    <property type="entry name" value="C-type lectin-like"/>
    <property type="match status" value="1"/>
</dbReference>
<dbReference type="PANTHER" id="PTHR43397:SF1">
    <property type="entry name" value="ERGOTHIONEINE BIOSYNTHESIS PROTEIN 1"/>
    <property type="match status" value="1"/>
</dbReference>
<dbReference type="InterPro" id="IPR024775">
    <property type="entry name" value="DinB-like"/>
</dbReference>
<reference evidence="9 10" key="1">
    <citation type="submission" date="2019-06" db="EMBL/GenBank/DDBJ databases">
        <title>A complete genome sequence for Luteibacter pinisoli MAH-14.</title>
        <authorList>
            <person name="Baltrus D.A."/>
        </authorList>
    </citation>
    <scope>NUCLEOTIDE SEQUENCE [LARGE SCALE GENOMIC DNA]</scope>
    <source>
        <strain evidence="9 10">MAH-14</strain>
    </source>
</reference>
<evidence type="ECO:0000256" key="5">
    <source>
        <dbReference type="ARBA" id="ARBA00037882"/>
    </source>
</evidence>
<keyword evidence="10" id="KW-1185">Reference proteome</keyword>
<evidence type="ECO:0000256" key="4">
    <source>
        <dbReference type="ARBA" id="ARBA00023004"/>
    </source>
</evidence>
<organism evidence="9 10">
    <name type="scientific">Luteibacter pinisoli</name>
    <dbReference type="NCBI Taxonomy" id="2589080"/>
    <lineage>
        <taxon>Bacteria</taxon>
        <taxon>Pseudomonadati</taxon>
        <taxon>Pseudomonadota</taxon>
        <taxon>Gammaproteobacteria</taxon>
        <taxon>Lysobacterales</taxon>
        <taxon>Rhodanobacteraceae</taxon>
        <taxon>Luteibacter</taxon>
    </lineage>
</organism>
<comment type="pathway">
    <text evidence="5">Amino-acid biosynthesis; ergothioneine biosynthesis.</text>
</comment>
<dbReference type="Pfam" id="PF10017">
    <property type="entry name" value="Methyltransf_33"/>
    <property type="match status" value="1"/>
</dbReference>
<dbReference type="GO" id="GO:0032259">
    <property type="term" value="P:methylation"/>
    <property type="evidence" value="ECO:0007669"/>
    <property type="project" value="UniProtKB-KW"/>
</dbReference>
<dbReference type="InterPro" id="IPR019257">
    <property type="entry name" value="MeTrfase_dom"/>
</dbReference>
<dbReference type="PANTHER" id="PTHR43397">
    <property type="entry name" value="ERGOTHIONEINE BIOSYNTHESIS PROTEIN 1"/>
    <property type="match status" value="1"/>
</dbReference>
<keyword evidence="2 9" id="KW-0808">Transferase</keyword>
<evidence type="ECO:0000256" key="1">
    <source>
        <dbReference type="ARBA" id="ARBA00022603"/>
    </source>
</evidence>
<dbReference type="Pfam" id="PF12867">
    <property type="entry name" value="DinB_2"/>
    <property type="match status" value="1"/>
</dbReference>
<evidence type="ECO:0000256" key="2">
    <source>
        <dbReference type="ARBA" id="ARBA00022679"/>
    </source>
</evidence>
<evidence type="ECO:0000313" key="10">
    <source>
        <dbReference type="Proteomes" id="UP000316093"/>
    </source>
</evidence>
<dbReference type="Pfam" id="PF03781">
    <property type="entry name" value="FGE-sulfatase"/>
    <property type="match status" value="1"/>
</dbReference>
<protein>
    <submittedName>
        <fullName evidence="9">L-histidine N(Alpha)-methyltransferase</fullName>
        <ecNumber evidence="9">2.1.1.44</ecNumber>
    </submittedName>
</protein>
<dbReference type="InterPro" id="IPR017806">
    <property type="entry name" value="EgtB"/>
</dbReference>
<name>A0A4Y5Z2I4_9GAMM</name>
<dbReference type="InterPro" id="IPR051128">
    <property type="entry name" value="EgtD_Methyltrsf_superfamily"/>
</dbReference>
<dbReference type="OrthoDB" id="9768004at2"/>
<keyword evidence="4" id="KW-0408">Iron</keyword>
<proteinExistence type="predicted"/>
<dbReference type="InterPro" id="IPR035094">
    <property type="entry name" value="EgtD"/>
</dbReference>
<feature type="domain" description="Histidine-specific methyltransferase SAM-dependent" evidence="7">
    <location>
        <begin position="425"/>
        <end position="723"/>
    </location>
</feature>
<dbReference type="EC" id="2.1.1.44" evidence="9"/>
<sequence>MQALFDTWTASCTTAPAEGATPPALSLAERYDAVRGRTDALVAALGAEDMQAQSMPDASPAKWHLAHTTWFFETFLLGPNLPGYSVFDATFGYLFNSYYEAVGPRHPRPMRGLITRPGIDGVRAYRAHVDTHMRRFIAAGLDAEREALLRLGLAHEEQHQELLVMDVQHLFAQSPLKPAFHPAWPAAPAGPAGRYRHVAGGPVRIGVADEAFAFDNEGPQHTAWLEPFQLSDRLVTNGQWLAFMALGGYRRPELWLSDGWAQCQAEGWDAPLYWQREGDTWFHMTPGGWQPVDPDAAVVHVSFYEADAYARWAGARLPTEAEWEHAVRTRHDLEQVYDTAWQWTASAYTAYPGFTAADDAVGEYNGKFMSGQMVLRGGASVTPPGHSRPSYRNFYRPGQRWMFAGVRLARALARADDDERQAFLRDTLAGLSTPQKTFSPKYFYDGAGSALFEAICETPEYYPTRTETGLLHTIAPALAAAIPDDAVLLELGSGASDKTRLLLDAKPSLAAYVPVDISPDALQGAAERLRSAYPSLAIVPVVADFTQGIDVPDALAGKPVVAFFPGSTIGNFEPHEAVDLMRAVRRRLGAGARFIVGADQVKPVDVLLAAYDDAEGVTAAFNRNVLVRINRELGADFDVGAFEHRAVWNAAKSRIEMHLESSVAQTVTVAGQRFAFEAGETIHTENSHKFTPESFQALAERAGWAIEAQWISDTPAFGVFLLKAVQGGPVSDSRGGS</sequence>
<dbReference type="SUPFAM" id="SSF53335">
    <property type="entry name" value="S-adenosyl-L-methionine-dependent methyltransferases"/>
    <property type="match status" value="1"/>
</dbReference>